<dbReference type="SUPFAM" id="SSF103506">
    <property type="entry name" value="Mitochondrial carrier"/>
    <property type="match status" value="1"/>
</dbReference>
<evidence type="ECO:0000313" key="8">
    <source>
        <dbReference type="EMBL" id="VBB18130.1"/>
    </source>
</evidence>
<evidence type="ECO:0000256" key="5">
    <source>
        <dbReference type="ARBA" id="ARBA00022737"/>
    </source>
</evidence>
<keyword evidence="4" id="KW-0812">Transmembrane</keyword>
<keyword evidence="3" id="KW-0813">Transport</keyword>
<dbReference type="InterPro" id="IPR023395">
    <property type="entry name" value="MCP_dom_sf"/>
</dbReference>
<dbReference type="GO" id="GO:0000064">
    <property type="term" value="F:L-ornithine transmembrane transporter activity"/>
    <property type="evidence" value="ECO:0007669"/>
    <property type="project" value="TreeGrafter"/>
</dbReference>
<dbReference type="InterPro" id="IPR018108">
    <property type="entry name" value="MCP_transmembrane"/>
</dbReference>
<dbReference type="PANTHER" id="PTHR45624:SF12">
    <property type="entry name" value="MITOCHONDRIAL ORNITHINE TRANSPORTER 1"/>
    <property type="match status" value="1"/>
</dbReference>
<evidence type="ECO:0000256" key="1">
    <source>
        <dbReference type="ARBA" id="ARBA00004141"/>
    </source>
</evidence>
<dbReference type="PANTHER" id="PTHR45624">
    <property type="entry name" value="MITOCHONDRIAL BASIC AMINO ACIDS TRANSPORTER-RELATED"/>
    <property type="match status" value="1"/>
</dbReference>
<dbReference type="EMBL" id="UPSH01000001">
    <property type="protein sequence ID" value="VBB18130.1"/>
    <property type="molecule type" value="Genomic_DNA"/>
</dbReference>
<evidence type="ECO:0000256" key="6">
    <source>
        <dbReference type="ARBA" id="ARBA00022989"/>
    </source>
</evidence>
<dbReference type="Gene3D" id="1.50.40.10">
    <property type="entry name" value="Mitochondrial carrier domain"/>
    <property type="match status" value="1"/>
</dbReference>
<sequence length="279" mass="31156">MDNQNHNHKQEKSEVVSGFVGGVSRALIGHPFDTIKVKIQTHPEVYKSSIECLRLTLKEGGFKALYKGVGVPVIANGLIVGTHFHVFNFLEEFLKQHKLEDFSVNGFVSGAVAGATGSIISSPVEYVRIKMQLANKLDNKKKYNSVLECVFEIKKNRGTLGLYHGYRITLLREVVGYGCFFTAYKQNMNHDGSMLSKITTGVVCGFALWGSMYPLDVIKSRVQGELLSTKSHSELYFAKVVHDMYGIRGFYKGFVPTMIRAVPVNIGIVMSVDYVNRIF</sequence>
<accession>A0A5K0U8K5</accession>
<evidence type="ECO:0000256" key="2">
    <source>
        <dbReference type="ARBA" id="ARBA00006375"/>
    </source>
</evidence>
<evidence type="ECO:0000256" key="7">
    <source>
        <dbReference type="ARBA" id="ARBA00023136"/>
    </source>
</evidence>
<dbReference type="Proteomes" id="UP000594342">
    <property type="component" value="Unassembled WGS sequence"/>
</dbReference>
<evidence type="ECO:0000313" key="9">
    <source>
        <dbReference type="Proteomes" id="UP000594342"/>
    </source>
</evidence>
<keyword evidence="9" id="KW-1185">Reference proteome</keyword>
<dbReference type="InterPro" id="IPR050567">
    <property type="entry name" value="Mitochondrial_Carrier"/>
</dbReference>
<organism evidence="8 9">
    <name type="scientific">Yasminevirus sp. GU-2018</name>
    <dbReference type="NCBI Taxonomy" id="2420051"/>
    <lineage>
        <taxon>Viruses</taxon>
        <taxon>Varidnaviria</taxon>
        <taxon>Bamfordvirae</taxon>
        <taxon>Nucleocytoviricota</taxon>
        <taxon>Megaviricetes</taxon>
        <taxon>Imitervirales</taxon>
        <taxon>Mimiviridae</taxon>
        <taxon>Klosneuvirinae</taxon>
        <taxon>Yasminevirus</taxon>
        <taxon>Yasminevirus saudimassiliense</taxon>
    </lineage>
</organism>
<evidence type="ECO:0000256" key="4">
    <source>
        <dbReference type="ARBA" id="ARBA00022692"/>
    </source>
</evidence>
<proteinExistence type="inferred from homology"/>
<comment type="subcellular location">
    <subcellularLocation>
        <location evidence="1">Membrane</location>
        <topology evidence="1">Multi-pass membrane protein</topology>
    </subcellularLocation>
</comment>
<evidence type="ECO:0000256" key="3">
    <source>
        <dbReference type="ARBA" id="ARBA00022448"/>
    </source>
</evidence>
<keyword evidence="6" id="KW-1133">Transmembrane helix</keyword>
<comment type="similarity">
    <text evidence="2">Belongs to the mitochondrial carrier (TC 2.A.29) family.</text>
</comment>
<name>A0A5K0U8K5_9VIRU</name>
<dbReference type="GO" id="GO:0016020">
    <property type="term" value="C:membrane"/>
    <property type="evidence" value="ECO:0007669"/>
    <property type="project" value="UniProtKB-SubCell"/>
</dbReference>
<keyword evidence="5" id="KW-0677">Repeat</keyword>
<protein>
    <submittedName>
        <fullName evidence="8">Piso0_000558</fullName>
    </submittedName>
</protein>
<reference evidence="8 9" key="1">
    <citation type="submission" date="2018-10" db="EMBL/GenBank/DDBJ databases">
        <authorList>
            <consortium name="IHU Genomes"/>
        </authorList>
    </citation>
    <scope>NUCLEOTIDE SEQUENCE [LARGE SCALE GENOMIC DNA]</scope>
    <source>
        <strain evidence="8 9">A1</strain>
    </source>
</reference>
<dbReference type="PROSITE" id="PS50920">
    <property type="entry name" value="SOLCAR"/>
    <property type="match status" value="3"/>
</dbReference>
<comment type="caution">
    <text evidence="8">The sequence shown here is derived from an EMBL/GenBank/DDBJ whole genome shotgun (WGS) entry which is preliminary data.</text>
</comment>
<keyword evidence="7" id="KW-0472">Membrane</keyword>
<gene>
    <name evidence="8" type="ORF">YASMINEVIRUS_593</name>
</gene>
<dbReference type="Pfam" id="PF00153">
    <property type="entry name" value="Mito_carr"/>
    <property type="match status" value="3"/>
</dbReference>